<reference evidence="4" key="1">
    <citation type="submission" date="2021-09" db="EMBL/GenBank/DDBJ databases">
        <title>Lactobacillus species from Apis mellifera, Switzerland.</title>
        <authorList>
            <person name="Pfister J."/>
            <person name="Brown A."/>
            <person name="Neumann P."/>
            <person name="Collaud A."/>
            <person name="Retschnig G."/>
            <person name="Perreten V."/>
        </authorList>
    </citation>
    <scope>NUCLEOTIDE SEQUENCE</scope>
    <source>
        <strain evidence="4">IBH002</strain>
    </source>
</reference>
<dbReference type="EMBL" id="CP084389">
    <property type="protein sequence ID" value="UZX30303.1"/>
    <property type="molecule type" value="Genomic_DNA"/>
</dbReference>
<evidence type="ECO:0000313" key="5">
    <source>
        <dbReference type="Proteomes" id="UP001164557"/>
    </source>
</evidence>
<protein>
    <submittedName>
        <fullName evidence="4">DUF3862 domain-containing protein</fullName>
    </submittedName>
</protein>
<evidence type="ECO:0000256" key="2">
    <source>
        <dbReference type="SAM" id="MobiDB-lite"/>
    </source>
</evidence>
<dbReference type="InterPro" id="IPR024418">
    <property type="entry name" value="DUF3862"/>
</dbReference>
<evidence type="ECO:0000256" key="3">
    <source>
        <dbReference type="SAM" id="SignalP"/>
    </source>
</evidence>
<dbReference type="AlphaFoldDB" id="A0AA47B5G6"/>
<keyword evidence="1 3" id="KW-0732">Signal</keyword>
<sequence>MKKFKKILTVAATGMIALSLVGCSDNSSKSGSSKPKSSQKVKKTNTQKTSFRKSYDKIKVGDVMQQGNSGSTIKDVKGILGQPESVSSTAVKGFKVKSYSWTKYDTTILVQFSHKKAITKTVSGFKWTRSSNTLSLKAFNSLKDGSSYSTIVNAYGEPDGLSENVVLGKKNVTAVYFTGIKAKNAGASASFSFTDDKLISKTQTNLK</sequence>
<dbReference type="Gene3D" id="3.30.1450.10">
    <property type="match status" value="2"/>
</dbReference>
<name>A0AA47B5G6_9LACO</name>
<feature type="region of interest" description="Disordered" evidence="2">
    <location>
        <begin position="24"/>
        <end position="50"/>
    </location>
</feature>
<evidence type="ECO:0000256" key="1">
    <source>
        <dbReference type="ARBA" id="ARBA00022729"/>
    </source>
</evidence>
<dbReference type="PROSITE" id="PS51257">
    <property type="entry name" value="PROKAR_LIPOPROTEIN"/>
    <property type="match status" value="1"/>
</dbReference>
<evidence type="ECO:0000313" key="4">
    <source>
        <dbReference type="EMBL" id="UZX30303.1"/>
    </source>
</evidence>
<dbReference type="Pfam" id="PF12978">
    <property type="entry name" value="DUF3862"/>
    <property type="match status" value="1"/>
</dbReference>
<accession>A0AA47B5G6</accession>
<feature type="compositionally biased region" description="Low complexity" evidence="2">
    <location>
        <begin position="24"/>
        <end position="36"/>
    </location>
</feature>
<dbReference type="RefSeq" id="WP_046326997.1">
    <property type="nucleotide sequence ID" value="NZ_CP084389.1"/>
</dbReference>
<proteinExistence type="predicted"/>
<feature type="chain" id="PRO_5041407435" evidence="3">
    <location>
        <begin position="24"/>
        <end position="207"/>
    </location>
</feature>
<gene>
    <name evidence="4" type="ORF">LDX53_03660</name>
</gene>
<dbReference type="InterPro" id="IPR037873">
    <property type="entry name" value="BamE-like"/>
</dbReference>
<keyword evidence="5" id="KW-1185">Reference proteome</keyword>
<dbReference type="Proteomes" id="UP001164557">
    <property type="component" value="Chromosome"/>
</dbReference>
<feature type="signal peptide" evidence="3">
    <location>
        <begin position="1"/>
        <end position="23"/>
    </location>
</feature>
<organism evidence="4 5">
    <name type="scientific">Lactobacillus helsingborgensis</name>
    <dbReference type="NCBI Taxonomy" id="1218494"/>
    <lineage>
        <taxon>Bacteria</taxon>
        <taxon>Bacillati</taxon>
        <taxon>Bacillota</taxon>
        <taxon>Bacilli</taxon>
        <taxon>Lactobacillales</taxon>
        <taxon>Lactobacillaceae</taxon>
        <taxon>Lactobacillus</taxon>
    </lineage>
</organism>